<dbReference type="EMBL" id="CP000821">
    <property type="protein sequence ID" value="ABV37414.1"/>
    <property type="molecule type" value="Genomic_DNA"/>
</dbReference>
<keyword evidence="2" id="KW-1185">Reference proteome</keyword>
<dbReference type="HOGENOM" id="CLU_195346_0_0_6"/>
<dbReference type="Proteomes" id="UP000002015">
    <property type="component" value="Chromosome"/>
</dbReference>
<reference evidence="1 2" key="1">
    <citation type="submission" date="2007-08" db="EMBL/GenBank/DDBJ databases">
        <title>Complete sequence of Shewanella sediminis HAW-EB3.</title>
        <authorList>
            <consortium name="US DOE Joint Genome Institute"/>
            <person name="Copeland A."/>
            <person name="Lucas S."/>
            <person name="Lapidus A."/>
            <person name="Barry K."/>
            <person name="Glavina del Rio T."/>
            <person name="Dalin E."/>
            <person name="Tice H."/>
            <person name="Pitluck S."/>
            <person name="Chertkov O."/>
            <person name="Brettin T."/>
            <person name="Bruce D."/>
            <person name="Detter J.C."/>
            <person name="Han C."/>
            <person name="Schmutz J."/>
            <person name="Larimer F."/>
            <person name="Land M."/>
            <person name="Hauser L."/>
            <person name="Kyrpides N."/>
            <person name="Kim E."/>
            <person name="Zhao J.-S."/>
            <person name="Richardson P."/>
        </authorList>
    </citation>
    <scope>NUCLEOTIDE SEQUENCE [LARGE SCALE GENOMIC DNA]</scope>
    <source>
        <strain evidence="1 2">HAW-EB3</strain>
    </source>
</reference>
<name>A8FX41_SHESH</name>
<dbReference type="AlphaFoldDB" id="A8FX41"/>
<sequence>MMTAFTISRLHTTKGIYRLSGEWTLSGCCNGDMCNELNIHAIDVMGTDGWVALKQQSNKELIDELRDEIVLHLQSKQVKPR</sequence>
<organism evidence="1 2">
    <name type="scientific">Shewanella sediminis (strain HAW-EB3)</name>
    <dbReference type="NCBI Taxonomy" id="425104"/>
    <lineage>
        <taxon>Bacteria</taxon>
        <taxon>Pseudomonadati</taxon>
        <taxon>Pseudomonadota</taxon>
        <taxon>Gammaproteobacteria</taxon>
        <taxon>Alteromonadales</taxon>
        <taxon>Shewanellaceae</taxon>
        <taxon>Shewanella</taxon>
    </lineage>
</organism>
<evidence type="ECO:0000313" key="2">
    <source>
        <dbReference type="Proteomes" id="UP000002015"/>
    </source>
</evidence>
<protein>
    <submittedName>
        <fullName evidence="1">Uncharacterized protein</fullName>
    </submittedName>
</protein>
<dbReference type="KEGG" id="sse:Ssed_2807"/>
<proteinExistence type="predicted"/>
<accession>A8FX41</accession>
<evidence type="ECO:0000313" key="1">
    <source>
        <dbReference type="EMBL" id="ABV37414.1"/>
    </source>
</evidence>
<dbReference type="eggNOG" id="ENOG5031P0W">
    <property type="taxonomic scope" value="Bacteria"/>
</dbReference>
<gene>
    <name evidence="1" type="ordered locus">Ssed_2807</name>
</gene>